<dbReference type="Proteomes" id="UP000599578">
    <property type="component" value="Unassembled WGS sequence"/>
</dbReference>
<evidence type="ECO:0000256" key="1">
    <source>
        <dbReference type="ARBA" id="ARBA00004651"/>
    </source>
</evidence>
<dbReference type="Pfam" id="PF01292">
    <property type="entry name" value="Ni_hydr_CYTB"/>
    <property type="match status" value="1"/>
</dbReference>
<dbReference type="GO" id="GO:0005886">
    <property type="term" value="C:plasma membrane"/>
    <property type="evidence" value="ECO:0007669"/>
    <property type="project" value="UniProtKB-SubCell"/>
</dbReference>
<proteinExistence type="predicted"/>
<dbReference type="PANTHER" id="PTHR30485:SF2">
    <property type="entry name" value="BLL0597 PROTEIN"/>
    <property type="match status" value="1"/>
</dbReference>
<dbReference type="AlphaFoldDB" id="A0A917ZN58"/>
<protein>
    <submittedName>
        <fullName evidence="8">Cytochrome b561</fullName>
    </submittedName>
</protein>
<dbReference type="RefSeq" id="WP_188862243.1">
    <property type="nucleotide sequence ID" value="NZ_BMLT01000011.1"/>
</dbReference>
<evidence type="ECO:0000256" key="3">
    <source>
        <dbReference type="ARBA" id="ARBA00022692"/>
    </source>
</evidence>
<dbReference type="SUPFAM" id="SSF81342">
    <property type="entry name" value="Transmembrane di-heme cytochromes"/>
    <property type="match status" value="1"/>
</dbReference>
<feature type="transmembrane region" description="Helical" evidence="6">
    <location>
        <begin position="194"/>
        <end position="214"/>
    </location>
</feature>
<evidence type="ECO:0000256" key="2">
    <source>
        <dbReference type="ARBA" id="ARBA00022475"/>
    </source>
</evidence>
<dbReference type="GO" id="GO:0020037">
    <property type="term" value="F:heme binding"/>
    <property type="evidence" value="ECO:0007669"/>
    <property type="project" value="TreeGrafter"/>
</dbReference>
<feature type="transmembrane region" description="Helical" evidence="6">
    <location>
        <begin position="41"/>
        <end position="64"/>
    </location>
</feature>
<accession>A0A917ZN58</accession>
<name>A0A917ZN58_9GAMM</name>
<dbReference type="GO" id="GO:0009055">
    <property type="term" value="F:electron transfer activity"/>
    <property type="evidence" value="ECO:0007669"/>
    <property type="project" value="InterPro"/>
</dbReference>
<sequence length="218" mass="24209">MDYRIKVWDPSIRLFHWALVGLMSFLWWSGSQGDGIDYHPVAGYCVLGLILYRILWGFVGSRYARFGAFLRPPRETLRSVPGVLGRQRAHYLSHNPLGGWMVVALLLSLLFQGLTGLGTTDDLMIDGPLVAWLDDSWVERLTDWHHFNANLLLVLIGLHLLAVLYHDLVRREGLVSAMLTGEKRSPVPAESAHLPLWAFAVTGTGAAAAVWLLLTGAG</sequence>
<evidence type="ECO:0000256" key="5">
    <source>
        <dbReference type="ARBA" id="ARBA00023136"/>
    </source>
</evidence>
<gene>
    <name evidence="8" type="ORF">GCM10011348_38440</name>
</gene>
<evidence type="ECO:0000313" key="8">
    <source>
        <dbReference type="EMBL" id="GGO86773.1"/>
    </source>
</evidence>
<dbReference type="InterPro" id="IPR051542">
    <property type="entry name" value="Hydrogenase_cytochrome"/>
</dbReference>
<keyword evidence="4 6" id="KW-1133">Transmembrane helix</keyword>
<dbReference type="PANTHER" id="PTHR30485">
    <property type="entry name" value="NI/FE-HYDROGENASE 1 B-TYPE CYTOCHROME SUBUNIT"/>
    <property type="match status" value="1"/>
</dbReference>
<comment type="caution">
    <text evidence="8">The sequence shown here is derived from an EMBL/GenBank/DDBJ whole genome shotgun (WGS) entry which is preliminary data.</text>
</comment>
<evidence type="ECO:0000256" key="6">
    <source>
        <dbReference type="SAM" id="Phobius"/>
    </source>
</evidence>
<organism evidence="8 9">
    <name type="scientific">Marinobacterium nitratireducens</name>
    <dbReference type="NCBI Taxonomy" id="518897"/>
    <lineage>
        <taxon>Bacteria</taxon>
        <taxon>Pseudomonadati</taxon>
        <taxon>Pseudomonadota</taxon>
        <taxon>Gammaproteobacteria</taxon>
        <taxon>Oceanospirillales</taxon>
        <taxon>Oceanospirillaceae</taxon>
        <taxon>Marinobacterium</taxon>
    </lineage>
</organism>
<keyword evidence="3 6" id="KW-0812">Transmembrane</keyword>
<dbReference type="GO" id="GO:0022904">
    <property type="term" value="P:respiratory electron transport chain"/>
    <property type="evidence" value="ECO:0007669"/>
    <property type="project" value="InterPro"/>
</dbReference>
<dbReference type="Gene3D" id="1.20.950.20">
    <property type="entry name" value="Transmembrane di-heme cytochromes, Chain C"/>
    <property type="match status" value="1"/>
</dbReference>
<evidence type="ECO:0000313" key="9">
    <source>
        <dbReference type="Proteomes" id="UP000599578"/>
    </source>
</evidence>
<dbReference type="InterPro" id="IPR016174">
    <property type="entry name" value="Di-haem_cyt_TM"/>
</dbReference>
<comment type="subcellular location">
    <subcellularLocation>
        <location evidence="1">Cell membrane</location>
        <topology evidence="1">Multi-pass membrane protein</topology>
    </subcellularLocation>
</comment>
<feature type="transmembrane region" description="Helical" evidence="6">
    <location>
        <begin position="147"/>
        <end position="165"/>
    </location>
</feature>
<dbReference type="InterPro" id="IPR011577">
    <property type="entry name" value="Cyt_b561_bac/Ni-Hgenase"/>
</dbReference>
<dbReference type="EMBL" id="BMLT01000011">
    <property type="protein sequence ID" value="GGO86773.1"/>
    <property type="molecule type" value="Genomic_DNA"/>
</dbReference>
<keyword evidence="2" id="KW-1003">Cell membrane</keyword>
<reference evidence="8 9" key="1">
    <citation type="journal article" date="2014" name="Int. J. Syst. Evol. Microbiol.">
        <title>Complete genome sequence of Corynebacterium casei LMG S-19264T (=DSM 44701T), isolated from a smear-ripened cheese.</title>
        <authorList>
            <consortium name="US DOE Joint Genome Institute (JGI-PGF)"/>
            <person name="Walter F."/>
            <person name="Albersmeier A."/>
            <person name="Kalinowski J."/>
            <person name="Ruckert C."/>
        </authorList>
    </citation>
    <scope>NUCLEOTIDE SEQUENCE [LARGE SCALE GENOMIC DNA]</scope>
    <source>
        <strain evidence="8 9">CGMCC 1.7286</strain>
    </source>
</reference>
<feature type="transmembrane region" description="Helical" evidence="6">
    <location>
        <begin position="12"/>
        <end position="29"/>
    </location>
</feature>
<keyword evidence="9" id="KW-1185">Reference proteome</keyword>
<evidence type="ECO:0000259" key="7">
    <source>
        <dbReference type="Pfam" id="PF01292"/>
    </source>
</evidence>
<feature type="transmembrane region" description="Helical" evidence="6">
    <location>
        <begin position="97"/>
        <end position="114"/>
    </location>
</feature>
<keyword evidence="5 6" id="KW-0472">Membrane</keyword>
<feature type="domain" description="Cytochrome b561 bacterial/Ni-hydrogenase" evidence="7">
    <location>
        <begin position="7"/>
        <end position="181"/>
    </location>
</feature>
<evidence type="ECO:0000256" key="4">
    <source>
        <dbReference type="ARBA" id="ARBA00022989"/>
    </source>
</evidence>